<dbReference type="SUPFAM" id="SSF56954">
    <property type="entry name" value="Outer membrane efflux proteins (OEP)"/>
    <property type="match status" value="1"/>
</dbReference>
<gene>
    <name evidence="6" type="ORF">PEDI_32500</name>
</gene>
<keyword evidence="3" id="KW-0812">Transmembrane</keyword>
<accession>A0AAN5ANC0</accession>
<organism evidence="6 7">
    <name type="scientific">Persicobacter diffluens</name>
    <dbReference type="NCBI Taxonomy" id="981"/>
    <lineage>
        <taxon>Bacteria</taxon>
        <taxon>Pseudomonadati</taxon>
        <taxon>Bacteroidota</taxon>
        <taxon>Cytophagia</taxon>
        <taxon>Cytophagales</taxon>
        <taxon>Persicobacteraceae</taxon>
        <taxon>Persicobacter</taxon>
    </lineage>
</organism>
<keyword evidence="5" id="KW-0998">Cell outer membrane</keyword>
<reference evidence="6 7" key="1">
    <citation type="submission" date="2021-12" db="EMBL/GenBank/DDBJ databases">
        <title>Genome sequencing of bacteria with rrn-lacking chromosome and rrn-plasmid.</title>
        <authorList>
            <person name="Anda M."/>
            <person name="Iwasaki W."/>
        </authorList>
    </citation>
    <scope>NUCLEOTIDE SEQUENCE [LARGE SCALE GENOMIC DNA]</scope>
    <source>
        <strain evidence="6 7">NBRC 15940</strain>
    </source>
</reference>
<dbReference type="GO" id="GO:0015562">
    <property type="term" value="F:efflux transmembrane transporter activity"/>
    <property type="evidence" value="ECO:0007669"/>
    <property type="project" value="InterPro"/>
</dbReference>
<keyword evidence="7" id="KW-1185">Reference proteome</keyword>
<dbReference type="AlphaFoldDB" id="A0AAN5ANC0"/>
<evidence type="ECO:0000313" key="6">
    <source>
        <dbReference type="EMBL" id="GJM62698.1"/>
    </source>
</evidence>
<dbReference type="Gene3D" id="1.20.1600.10">
    <property type="entry name" value="Outer membrane efflux proteins (OEP)"/>
    <property type="match status" value="1"/>
</dbReference>
<dbReference type="PANTHER" id="PTHR30026">
    <property type="entry name" value="OUTER MEMBRANE PROTEIN TOLC"/>
    <property type="match status" value="1"/>
</dbReference>
<protein>
    <recommendedName>
        <fullName evidence="8">TolC family protein</fullName>
    </recommendedName>
</protein>
<keyword evidence="2" id="KW-1134">Transmembrane beta strand</keyword>
<proteinExistence type="predicted"/>
<sequence>MKRHSILIFILIVFVLPAVKGGVPLDSCIQAALKHQSFFLQQAAIQEAGQLAHESLGKNWLPQMSIQASATFQNEQIEFPSGLPGMEMPEVPLNMYKGLINLYQPIYDAGLTSIKQQLSQLDYSKEAIELEIQKYKVKQQVATLFFGLLLTKEQQAVIATNLKTLNERLKQLEGAAAAGAALQSEVIGLRAELFSLEQKQAESRFAYQSLLDQMNTITGKSFGLQDEFLHRPSEVDLGDLSVDLRPELRVLQNRQDYLSFAEKMEKAKLTPTIGLNANAGMGNPGYNILNEGWAPMLFAGFSLNWKFWDWNQSKKQREILQIRSTFLHMEKERATIGLQLELNKLQNEILKNKSLLISDEEIVKLREEVLKRASGQLDNGVITSTAYLVELNKTKEAQMQLAIHQIQLQMQQVNFLMVKGLY</sequence>
<dbReference type="GO" id="GO:1990281">
    <property type="term" value="C:efflux pump complex"/>
    <property type="evidence" value="ECO:0007669"/>
    <property type="project" value="TreeGrafter"/>
</dbReference>
<evidence type="ECO:0008006" key="8">
    <source>
        <dbReference type="Google" id="ProtNLM"/>
    </source>
</evidence>
<dbReference type="PANTHER" id="PTHR30026:SF20">
    <property type="entry name" value="OUTER MEMBRANE PROTEIN TOLC"/>
    <property type="match status" value="1"/>
</dbReference>
<dbReference type="Proteomes" id="UP001310022">
    <property type="component" value="Unassembled WGS sequence"/>
</dbReference>
<evidence type="ECO:0000256" key="1">
    <source>
        <dbReference type="ARBA" id="ARBA00004442"/>
    </source>
</evidence>
<keyword evidence="4" id="KW-0472">Membrane</keyword>
<evidence type="ECO:0000313" key="7">
    <source>
        <dbReference type="Proteomes" id="UP001310022"/>
    </source>
</evidence>
<dbReference type="RefSeq" id="WP_338237942.1">
    <property type="nucleotide sequence ID" value="NZ_BQKE01000002.1"/>
</dbReference>
<name>A0AAN5ANC0_9BACT</name>
<evidence type="ECO:0000256" key="5">
    <source>
        <dbReference type="ARBA" id="ARBA00023237"/>
    </source>
</evidence>
<dbReference type="GO" id="GO:0015288">
    <property type="term" value="F:porin activity"/>
    <property type="evidence" value="ECO:0007669"/>
    <property type="project" value="TreeGrafter"/>
</dbReference>
<evidence type="ECO:0000256" key="3">
    <source>
        <dbReference type="ARBA" id="ARBA00022692"/>
    </source>
</evidence>
<comment type="subcellular location">
    <subcellularLocation>
        <location evidence="1">Cell outer membrane</location>
    </subcellularLocation>
</comment>
<comment type="caution">
    <text evidence="6">The sequence shown here is derived from an EMBL/GenBank/DDBJ whole genome shotgun (WGS) entry which is preliminary data.</text>
</comment>
<evidence type="ECO:0000256" key="2">
    <source>
        <dbReference type="ARBA" id="ARBA00022452"/>
    </source>
</evidence>
<evidence type="ECO:0000256" key="4">
    <source>
        <dbReference type="ARBA" id="ARBA00023136"/>
    </source>
</evidence>
<dbReference type="InterPro" id="IPR051906">
    <property type="entry name" value="TolC-like"/>
</dbReference>
<dbReference type="EMBL" id="BQKE01000002">
    <property type="protein sequence ID" value="GJM62698.1"/>
    <property type="molecule type" value="Genomic_DNA"/>
</dbReference>
<dbReference type="GO" id="GO:0009279">
    <property type="term" value="C:cell outer membrane"/>
    <property type="evidence" value="ECO:0007669"/>
    <property type="project" value="UniProtKB-SubCell"/>
</dbReference>